<gene>
    <name evidence="1" type="ORF">NQ176_g10246</name>
</gene>
<evidence type="ECO:0000313" key="2">
    <source>
        <dbReference type="Proteomes" id="UP001143910"/>
    </source>
</evidence>
<evidence type="ECO:0000313" key="1">
    <source>
        <dbReference type="EMBL" id="KAJ2966234.1"/>
    </source>
</evidence>
<dbReference type="EMBL" id="JANJQO010002698">
    <property type="protein sequence ID" value="KAJ2966234.1"/>
    <property type="molecule type" value="Genomic_DNA"/>
</dbReference>
<proteinExistence type="predicted"/>
<name>A0ACC1MIY9_9HYPO</name>
<keyword evidence="2" id="KW-1185">Reference proteome</keyword>
<reference evidence="1" key="1">
    <citation type="submission" date="2022-08" db="EMBL/GenBank/DDBJ databases">
        <title>Genome Sequence of Lecanicillium fungicola.</title>
        <authorList>
            <person name="Buettner E."/>
        </authorList>
    </citation>
    <scope>NUCLEOTIDE SEQUENCE</scope>
    <source>
        <strain evidence="1">Babe33</strain>
    </source>
</reference>
<protein>
    <submittedName>
        <fullName evidence="1">Uncharacterized protein</fullName>
    </submittedName>
</protein>
<accession>A0ACC1MIY9</accession>
<sequence>MADYTVGPEEMARLSLGQGPEQHRSAIHSPGVVAVEITAKFAAAVKTLDPGELVKDGFFTLFESVSALEIMDPKMDSGCVAPGEKIEEEYDVSRRLLPEQVLGIIDELISHEISWHLGYPLSQTLFTSVYVEALSMPDPASIGDAHFVRSESPQTKTDPMLQILRAYCLGLLKGCSFVNERIQQEHYYEEEDFVTNTYNRTLLRRISTRNIQSALCEAQGLLKLLNDTVPEDVLTGLSARLTLRRIFLEAAESPANKRDFAKAQAPWIEAADVLPIIQKTHTLARAVDEAFSAKLQQKLASTMPPRPIVQLDFNEAFAHLSRMFEDGREVVNVLKYTDSQCLLTFVSTFQTKKPQPLVYIRTLLQTFVFDDMEILGNMSIRQLLDDDLSIITLPASPLLERSNDDIEVVHDPRFVMSQQTELFRQRAAQPFLDILRTFCQNRCRIRRTLCHLIRDWENLQVDAEEIDQILQVKTNEKPLVYRGSMMGGASRPVESYALALSSWTYLYKLRLMETIVQLGFELEVYQPDEHLGITPSASNPS</sequence>
<organism evidence="1 2">
    <name type="scientific">Zarea fungicola</name>
    <dbReference type="NCBI Taxonomy" id="93591"/>
    <lineage>
        <taxon>Eukaryota</taxon>
        <taxon>Fungi</taxon>
        <taxon>Dikarya</taxon>
        <taxon>Ascomycota</taxon>
        <taxon>Pezizomycotina</taxon>
        <taxon>Sordariomycetes</taxon>
        <taxon>Hypocreomycetidae</taxon>
        <taxon>Hypocreales</taxon>
        <taxon>Cordycipitaceae</taxon>
        <taxon>Zarea</taxon>
    </lineage>
</organism>
<comment type="caution">
    <text evidence="1">The sequence shown here is derived from an EMBL/GenBank/DDBJ whole genome shotgun (WGS) entry which is preliminary data.</text>
</comment>
<dbReference type="Proteomes" id="UP001143910">
    <property type="component" value="Unassembled WGS sequence"/>
</dbReference>